<dbReference type="EMBL" id="NHYE01005260">
    <property type="protein sequence ID" value="PPQ75436.1"/>
    <property type="molecule type" value="Genomic_DNA"/>
</dbReference>
<protein>
    <submittedName>
        <fullName evidence="1">Uncharacterized protein</fullName>
    </submittedName>
</protein>
<dbReference type="Proteomes" id="UP000284706">
    <property type="component" value="Unassembled WGS sequence"/>
</dbReference>
<accession>A0A409WA93</accession>
<evidence type="ECO:0000313" key="2">
    <source>
        <dbReference type="Proteomes" id="UP000284706"/>
    </source>
</evidence>
<dbReference type="AlphaFoldDB" id="A0A409WA93"/>
<organism evidence="1 2">
    <name type="scientific">Gymnopilus dilepis</name>
    <dbReference type="NCBI Taxonomy" id="231916"/>
    <lineage>
        <taxon>Eukaryota</taxon>
        <taxon>Fungi</taxon>
        <taxon>Dikarya</taxon>
        <taxon>Basidiomycota</taxon>
        <taxon>Agaricomycotina</taxon>
        <taxon>Agaricomycetes</taxon>
        <taxon>Agaricomycetidae</taxon>
        <taxon>Agaricales</taxon>
        <taxon>Agaricineae</taxon>
        <taxon>Hymenogastraceae</taxon>
        <taxon>Gymnopilus</taxon>
    </lineage>
</organism>
<dbReference type="InParanoid" id="A0A409WA93"/>
<proteinExistence type="predicted"/>
<reference evidence="1 2" key="1">
    <citation type="journal article" date="2018" name="Evol. Lett.">
        <title>Horizontal gene cluster transfer increased hallucinogenic mushroom diversity.</title>
        <authorList>
            <person name="Reynolds H.T."/>
            <person name="Vijayakumar V."/>
            <person name="Gluck-Thaler E."/>
            <person name="Korotkin H.B."/>
            <person name="Matheny P.B."/>
            <person name="Slot J.C."/>
        </authorList>
    </citation>
    <scope>NUCLEOTIDE SEQUENCE [LARGE SCALE GENOMIC DNA]</scope>
    <source>
        <strain evidence="1 2">SRW20</strain>
    </source>
</reference>
<name>A0A409WA93_9AGAR</name>
<keyword evidence="2" id="KW-1185">Reference proteome</keyword>
<evidence type="ECO:0000313" key="1">
    <source>
        <dbReference type="EMBL" id="PPQ75436.1"/>
    </source>
</evidence>
<sequence length="107" mass="12291">MPTKLFFYLNSKNARVQEPKLWYLSMSGSSPFSSHMYCDELFSLSPYRSTIVLTCNLNFLTQQEGTHAIFIVPLMPSLSAGENPLPHDRPTRIHGVHAQDHARPFYY</sequence>
<gene>
    <name evidence="1" type="ORF">CVT26_015358</name>
</gene>
<comment type="caution">
    <text evidence="1">The sequence shown here is derived from an EMBL/GenBank/DDBJ whole genome shotgun (WGS) entry which is preliminary data.</text>
</comment>